<dbReference type="STRING" id="1155689.SAMN05444278_11214"/>
<feature type="signal peptide" evidence="1">
    <location>
        <begin position="1"/>
        <end position="26"/>
    </location>
</feature>
<evidence type="ECO:0008006" key="4">
    <source>
        <dbReference type="Google" id="ProtNLM"/>
    </source>
</evidence>
<proteinExistence type="predicted"/>
<protein>
    <recommendedName>
        <fullName evidence="4">WD40-like Beta Propeller Repeat</fullName>
    </recommendedName>
</protein>
<gene>
    <name evidence="2" type="ORF">SAMN05444278_11214</name>
</gene>
<accession>A0A1M4Y331</accession>
<dbReference type="RefSeq" id="WP_073193687.1">
    <property type="nucleotide sequence ID" value="NZ_FQTW01000012.1"/>
</dbReference>
<dbReference type="EMBL" id="FQTW01000012">
    <property type="protein sequence ID" value="SHE99973.1"/>
    <property type="molecule type" value="Genomic_DNA"/>
</dbReference>
<keyword evidence="1" id="KW-0732">Signal</keyword>
<keyword evidence="3" id="KW-1185">Reference proteome</keyword>
<dbReference type="AlphaFoldDB" id="A0A1M4Y331"/>
<organism evidence="2 3">
    <name type="scientific">Psychroflexus salarius</name>
    <dbReference type="NCBI Taxonomy" id="1155689"/>
    <lineage>
        <taxon>Bacteria</taxon>
        <taxon>Pseudomonadati</taxon>
        <taxon>Bacteroidota</taxon>
        <taxon>Flavobacteriia</taxon>
        <taxon>Flavobacteriales</taxon>
        <taxon>Flavobacteriaceae</taxon>
        <taxon>Psychroflexus</taxon>
    </lineage>
</organism>
<evidence type="ECO:0000256" key="1">
    <source>
        <dbReference type="SAM" id="SignalP"/>
    </source>
</evidence>
<dbReference type="OrthoDB" id="9809364at2"/>
<dbReference type="Proteomes" id="UP000184462">
    <property type="component" value="Unassembled WGS sequence"/>
</dbReference>
<sequence length="406" mass="46725">MNSIIKTSLLLGMYLCLLTISSCDKAKDRPELKKSKDYWKGTYDLTLQTDSTDIEFKIELVTGTDDMVYGYMQSDFKSYDSPIALDSTASDTAYFHGYTNRLRLQQKDSVWKGKFTFLRKEYDVEMKQTNTSVRKSLVESRDFTPLQFDRDFNSVAWATPVSADRIYVTSEKDIYLAELDGNTWQTTKVNYDRTLWEFYSIGISADKQRLIGHGQPLTDSLPHQGGGDYYFLELKTPTEIGNISPLPESINTDSYDIFPWMAENDDIVLTSYGKVEGVEKSGRADIYLAKLQDDGSYEVGVFDQDINTEEAEAGVFMDYDRRFIIFHKNNREKGTPDQLYISTKQADVWSTPQKLSAPVNRDFTWSYAGRIDPQGKYLYFNSGFRGKIQIYRIAVNELEELEPFFN</sequence>
<feature type="chain" id="PRO_5012770382" description="WD40-like Beta Propeller Repeat" evidence="1">
    <location>
        <begin position="27"/>
        <end position="406"/>
    </location>
</feature>
<evidence type="ECO:0000313" key="2">
    <source>
        <dbReference type="EMBL" id="SHE99973.1"/>
    </source>
</evidence>
<reference evidence="2 3" key="1">
    <citation type="submission" date="2016-11" db="EMBL/GenBank/DDBJ databases">
        <authorList>
            <person name="Jaros S."/>
            <person name="Januszkiewicz K."/>
            <person name="Wedrychowicz H."/>
        </authorList>
    </citation>
    <scope>NUCLEOTIDE SEQUENCE [LARGE SCALE GENOMIC DNA]</scope>
    <source>
        <strain evidence="2 3">DSM 25661</strain>
    </source>
</reference>
<evidence type="ECO:0000313" key="3">
    <source>
        <dbReference type="Proteomes" id="UP000184462"/>
    </source>
</evidence>
<dbReference type="PROSITE" id="PS51257">
    <property type="entry name" value="PROKAR_LIPOPROTEIN"/>
    <property type="match status" value="1"/>
</dbReference>
<dbReference type="SUPFAM" id="SSF82171">
    <property type="entry name" value="DPP6 N-terminal domain-like"/>
    <property type="match status" value="1"/>
</dbReference>
<name>A0A1M4Y331_9FLAO</name>